<accession>A0AAV9A5R9</accession>
<keyword evidence="2" id="KW-1185">Reference proteome</keyword>
<dbReference type="AlphaFoldDB" id="A0AAV9A5R9"/>
<name>A0AAV9A5R9_ACOGR</name>
<sequence length="149" mass="17438">MVMDGTRGNSGVLSKKIYSGDPHLIIFRNMQQIDKMSKIKNISLYLNWKKSTHAMGEGSTKDRQIKVAIMKKFDRIYIALDPTEGLKTMKELMDEKSTQLHETRDLTWYPNLRFEGYRGYNQLEFKWDLVGMLEFDGDIRPHTDSGFHE</sequence>
<dbReference type="Proteomes" id="UP001179952">
    <property type="component" value="Unassembled WGS sequence"/>
</dbReference>
<organism evidence="1 2">
    <name type="scientific">Acorus gramineus</name>
    <name type="common">Dwarf sweet flag</name>
    <dbReference type="NCBI Taxonomy" id="55184"/>
    <lineage>
        <taxon>Eukaryota</taxon>
        <taxon>Viridiplantae</taxon>
        <taxon>Streptophyta</taxon>
        <taxon>Embryophyta</taxon>
        <taxon>Tracheophyta</taxon>
        <taxon>Spermatophyta</taxon>
        <taxon>Magnoliopsida</taxon>
        <taxon>Liliopsida</taxon>
        <taxon>Acoraceae</taxon>
        <taxon>Acorus</taxon>
    </lineage>
</organism>
<reference evidence="1" key="2">
    <citation type="submission" date="2023-06" db="EMBL/GenBank/DDBJ databases">
        <authorList>
            <person name="Ma L."/>
            <person name="Liu K.-W."/>
            <person name="Li Z."/>
            <person name="Hsiao Y.-Y."/>
            <person name="Qi Y."/>
            <person name="Fu T."/>
            <person name="Tang G."/>
            <person name="Zhang D."/>
            <person name="Sun W.-H."/>
            <person name="Liu D.-K."/>
            <person name="Li Y."/>
            <person name="Chen G.-Z."/>
            <person name="Liu X.-D."/>
            <person name="Liao X.-Y."/>
            <person name="Jiang Y.-T."/>
            <person name="Yu X."/>
            <person name="Hao Y."/>
            <person name="Huang J."/>
            <person name="Zhao X.-W."/>
            <person name="Ke S."/>
            <person name="Chen Y.-Y."/>
            <person name="Wu W.-L."/>
            <person name="Hsu J.-L."/>
            <person name="Lin Y.-F."/>
            <person name="Huang M.-D."/>
            <person name="Li C.-Y."/>
            <person name="Huang L."/>
            <person name="Wang Z.-W."/>
            <person name="Zhao X."/>
            <person name="Zhong W.-Y."/>
            <person name="Peng D.-H."/>
            <person name="Ahmad S."/>
            <person name="Lan S."/>
            <person name="Zhang J.-S."/>
            <person name="Tsai W.-C."/>
            <person name="Van De Peer Y."/>
            <person name="Liu Z.-J."/>
        </authorList>
    </citation>
    <scope>NUCLEOTIDE SEQUENCE</scope>
    <source>
        <strain evidence="1">SCP</strain>
        <tissue evidence="1">Leaves</tissue>
    </source>
</reference>
<evidence type="ECO:0000313" key="1">
    <source>
        <dbReference type="EMBL" id="KAK1259528.1"/>
    </source>
</evidence>
<reference evidence="1" key="1">
    <citation type="journal article" date="2023" name="Nat. Commun.">
        <title>Diploid and tetraploid genomes of Acorus and the evolution of monocots.</title>
        <authorList>
            <person name="Ma L."/>
            <person name="Liu K.W."/>
            <person name="Li Z."/>
            <person name="Hsiao Y.Y."/>
            <person name="Qi Y."/>
            <person name="Fu T."/>
            <person name="Tang G.D."/>
            <person name="Zhang D."/>
            <person name="Sun W.H."/>
            <person name="Liu D.K."/>
            <person name="Li Y."/>
            <person name="Chen G.Z."/>
            <person name="Liu X.D."/>
            <person name="Liao X.Y."/>
            <person name="Jiang Y.T."/>
            <person name="Yu X."/>
            <person name="Hao Y."/>
            <person name="Huang J."/>
            <person name="Zhao X.W."/>
            <person name="Ke S."/>
            <person name="Chen Y.Y."/>
            <person name="Wu W.L."/>
            <person name="Hsu J.L."/>
            <person name="Lin Y.F."/>
            <person name="Huang M.D."/>
            <person name="Li C.Y."/>
            <person name="Huang L."/>
            <person name="Wang Z.W."/>
            <person name="Zhao X."/>
            <person name="Zhong W.Y."/>
            <person name="Peng D.H."/>
            <person name="Ahmad S."/>
            <person name="Lan S."/>
            <person name="Zhang J.S."/>
            <person name="Tsai W.C."/>
            <person name="Van de Peer Y."/>
            <person name="Liu Z.J."/>
        </authorList>
    </citation>
    <scope>NUCLEOTIDE SEQUENCE</scope>
    <source>
        <strain evidence="1">SCP</strain>
    </source>
</reference>
<protein>
    <submittedName>
        <fullName evidence="1">Uncharacterized protein</fullName>
    </submittedName>
</protein>
<evidence type="ECO:0000313" key="2">
    <source>
        <dbReference type="Proteomes" id="UP001179952"/>
    </source>
</evidence>
<gene>
    <name evidence="1" type="ORF">QJS04_geneDACA021408</name>
</gene>
<proteinExistence type="predicted"/>
<comment type="caution">
    <text evidence="1">The sequence shown here is derived from an EMBL/GenBank/DDBJ whole genome shotgun (WGS) entry which is preliminary data.</text>
</comment>
<dbReference type="EMBL" id="JAUJYN010000012">
    <property type="protein sequence ID" value="KAK1259528.1"/>
    <property type="molecule type" value="Genomic_DNA"/>
</dbReference>